<dbReference type="SUPFAM" id="SSF56436">
    <property type="entry name" value="C-type lectin-like"/>
    <property type="match status" value="2"/>
</dbReference>
<dbReference type="PROSITE" id="PS50041">
    <property type="entry name" value="C_TYPE_LECTIN_2"/>
    <property type="match status" value="1"/>
</dbReference>
<proteinExistence type="predicted"/>
<dbReference type="InterPro" id="IPR016187">
    <property type="entry name" value="CTDL_fold"/>
</dbReference>
<accession>A0ABV0TCN5</accession>
<dbReference type="InterPro" id="IPR016186">
    <property type="entry name" value="C-type_lectin-like/link_sf"/>
</dbReference>
<name>A0ABV0TCN5_9TELE</name>
<dbReference type="Gene3D" id="3.10.100.10">
    <property type="entry name" value="Mannose-Binding Protein A, subunit A"/>
    <property type="match status" value="2"/>
</dbReference>
<evidence type="ECO:0000259" key="2">
    <source>
        <dbReference type="PROSITE" id="PS50041"/>
    </source>
</evidence>
<dbReference type="Proteomes" id="UP001482620">
    <property type="component" value="Unassembled WGS sequence"/>
</dbReference>
<organism evidence="3 4">
    <name type="scientific">Ilyodon furcidens</name>
    <name type="common">goldbreast splitfin</name>
    <dbReference type="NCBI Taxonomy" id="33524"/>
    <lineage>
        <taxon>Eukaryota</taxon>
        <taxon>Metazoa</taxon>
        <taxon>Chordata</taxon>
        <taxon>Craniata</taxon>
        <taxon>Vertebrata</taxon>
        <taxon>Euteleostomi</taxon>
        <taxon>Actinopterygii</taxon>
        <taxon>Neopterygii</taxon>
        <taxon>Teleostei</taxon>
        <taxon>Neoteleostei</taxon>
        <taxon>Acanthomorphata</taxon>
        <taxon>Ovalentaria</taxon>
        <taxon>Atherinomorphae</taxon>
        <taxon>Cyprinodontiformes</taxon>
        <taxon>Goodeidae</taxon>
        <taxon>Ilyodon</taxon>
    </lineage>
</organism>
<feature type="non-terminal residue" evidence="3">
    <location>
        <position position="199"/>
    </location>
</feature>
<dbReference type="EMBL" id="JAHRIQ010028212">
    <property type="protein sequence ID" value="MEQ2230674.1"/>
    <property type="molecule type" value="Genomic_DNA"/>
</dbReference>
<dbReference type="InterPro" id="IPR050111">
    <property type="entry name" value="C-type_lectin/snaclec_domain"/>
</dbReference>
<keyword evidence="4" id="KW-1185">Reference proteome</keyword>
<feature type="compositionally biased region" description="Basic residues" evidence="1">
    <location>
        <begin position="49"/>
        <end position="63"/>
    </location>
</feature>
<dbReference type="InterPro" id="IPR001304">
    <property type="entry name" value="C-type_lectin-like"/>
</dbReference>
<feature type="domain" description="C-type lectin" evidence="2">
    <location>
        <begin position="153"/>
        <end position="199"/>
    </location>
</feature>
<evidence type="ECO:0000313" key="3">
    <source>
        <dbReference type="EMBL" id="MEQ2230674.1"/>
    </source>
</evidence>
<comment type="caution">
    <text evidence="3">The sequence shown here is derived from an EMBL/GenBank/DDBJ whole genome shotgun (WGS) entry which is preliminary data.</text>
</comment>
<reference evidence="3 4" key="1">
    <citation type="submission" date="2021-06" db="EMBL/GenBank/DDBJ databases">
        <authorList>
            <person name="Palmer J.M."/>
        </authorList>
    </citation>
    <scope>NUCLEOTIDE SEQUENCE [LARGE SCALE GENOMIC DNA]</scope>
    <source>
        <strain evidence="4">if_2019</strain>
        <tissue evidence="3">Muscle</tissue>
    </source>
</reference>
<sequence length="199" mass="22803">MVISEPEPRHCMRQRKAGQKLNLRAWPRWYKSLRSTREIQGEWHRIRRRVRQPATSHSRRRWKPQMDSAGGADRVRSSWRGTSENHGLPAGFSPGHPLPNPGHNCALLDTAGQFSWQSSSCTKKLGYICYKGGTLPAPPRIEEGFCSNPWVPYNGHCFHLQRNAKSWPDAQRECRKEGGDLINIQNVEDQSFVISQLGY</sequence>
<protein>
    <recommendedName>
        <fullName evidence="2">C-type lectin domain-containing protein</fullName>
    </recommendedName>
</protein>
<evidence type="ECO:0000313" key="4">
    <source>
        <dbReference type="Proteomes" id="UP001482620"/>
    </source>
</evidence>
<evidence type="ECO:0000256" key="1">
    <source>
        <dbReference type="SAM" id="MobiDB-lite"/>
    </source>
</evidence>
<dbReference type="PANTHER" id="PTHR22803">
    <property type="entry name" value="MANNOSE, PHOSPHOLIPASE, LECTIN RECEPTOR RELATED"/>
    <property type="match status" value="1"/>
</dbReference>
<feature type="region of interest" description="Disordered" evidence="1">
    <location>
        <begin position="49"/>
        <end position="85"/>
    </location>
</feature>
<dbReference type="CDD" id="cd00037">
    <property type="entry name" value="CLECT"/>
    <property type="match status" value="2"/>
</dbReference>
<gene>
    <name evidence="3" type="ORF">ILYODFUR_031887</name>
</gene>